<keyword evidence="5 6" id="KW-0408">Iron</keyword>
<dbReference type="GO" id="GO:0046872">
    <property type="term" value="F:metal ion binding"/>
    <property type="evidence" value="ECO:0007669"/>
    <property type="project" value="UniProtKB-KW"/>
</dbReference>
<evidence type="ECO:0000256" key="4">
    <source>
        <dbReference type="ARBA" id="ARBA00022982"/>
    </source>
</evidence>
<reference evidence="8 9" key="1">
    <citation type="submission" date="2019-01" db="EMBL/GenBank/DDBJ databases">
        <authorList>
            <person name="Chen W.-M."/>
        </authorList>
    </citation>
    <scope>NUCLEOTIDE SEQUENCE [LARGE SCALE GENOMIC DNA]</scope>
    <source>
        <strain evidence="8 9">FSY-9</strain>
    </source>
</reference>
<keyword evidence="3 6" id="KW-0479">Metal-binding</keyword>
<dbReference type="Proteomes" id="UP000282837">
    <property type="component" value="Unassembled WGS sequence"/>
</dbReference>
<gene>
    <name evidence="8" type="ORF">EOE18_04300</name>
</gene>
<dbReference type="InterPro" id="IPR002327">
    <property type="entry name" value="Cyt_c_1A/1B"/>
</dbReference>
<evidence type="ECO:0000256" key="1">
    <source>
        <dbReference type="ARBA" id="ARBA00022448"/>
    </source>
</evidence>
<dbReference type="OrthoDB" id="9805828at2"/>
<comment type="caution">
    <text evidence="8">The sequence shown here is derived from an EMBL/GenBank/DDBJ whole genome shotgun (WGS) entry which is preliminary data.</text>
</comment>
<keyword evidence="4" id="KW-0249">Electron transport</keyword>
<sequence>MAAAAHAAPAQAAPATPPAVFARCAVCHDATKGGPDKIGPNLHGVFGKKGGEGKFHFSAPFKAAKLKLDEATLDKWIEAPMTMVPGTAMAFPGIKDPAKRKEIVEYLKTLR</sequence>
<dbReference type="PANTHER" id="PTHR11961">
    <property type="entry name" value="CYTOCHROME C"/>
    <property type="match status" value="1"/>
</dbReference>
<dbReference type="InterPro" id="IPR009056">
    <property type="entry name" value="Cyt_c-like_dom"/>
</dbReference>
<dbReference type="SUPFAM" id="SSF46626">
    <property type="entry name" value="Cytochrome c"/>
    <property type="match status" value="1"/>
</dbReference>
<dbReference type="GO" id="GO:0020037">
    <property type="term" value="F:heme binding"/>
    <property type="evidence" value="ECO:0007669"/>
    <property type="project" value="InterPro"/>
</dbReference>
<protein>
    <submittedName>
        <fullName evidence="8">C-type cytochrome</fullName>
    </submittedName>
</protein>
<keyword evidence="1" id="KW-0813">Transport</keyword>
<dbReference type="AlphaFoldDB" id="A0A437NBR1"/>
<feature type="domain" description="Cytochrome c" evidence="7">
    <location>
        <begin position="12"/>
        <end position="111"/>
    </location>
</feature>
<evidence type="ECO:0000256" key="3">
    <source>
        <dbReference type="ARBA" id="ARBA00022723"/>
    </source>
</evidence>
<dbReference type="GO" id="GO:0009055">
    <property type="term" value="F:electron transfer activity"/>
    <property type="evidence" value="ECO:0007669"/>
    <property type="project" value="InterPro"/>
</dbReference>
<dbReference type="EMBL" id="SACO01000002">
    <property type="protein sequence ID" value="RVU07236.1"/>
    <property type="molecule type" value="Genomic_DNA"/>
</dbReference>
<dbReference type="Pfam" id="PF00034">
    <property type="entry name" value="Cytochrom_C"/>
    <property type="match status" value="1"/>
</dbReference>
<dbReference type="PRINTS" id="PR00604">
    <property type="entry name" value="CYTCHRMECIAB"/>
</dbReference>
<dbReference type="Gene3D" id="1.10.760.10">
    <property type="entry name" value="Cytochrome c-like domain"/>
    <property type="match status" value="1"/>
</dbReference>
<evidence type="ECO:0000256" key="2">
    <source>
        <dbReference type="ARBA" id="ARBA00022617"/>
    </source>
</evidence>
<organism evidence="8 9">
    <name type="scientific">Novosphingobium umbonatum</name>
    <dbReference type="NCBI Taxonomy" id="1908524"/>
    <lineage>
        <taxon>Bacteria</taxon>
        <taxon>Pseudomonadati</taxon>
        <taxon>Pseudomonadota</taxon>
        <taxon>Alphaproteobacteria</taxon>
        <taxon>Sphingomonadales</taxon>
        <taxon>Sphingomonadaceae</taxon>
        <taxon>Novosphingobium</taxon>
    </lineage>
</organism>
<name>A0A437NBR1_9SPHN</name>
<evidence type="ECO:0000256" key="5">
    <source>
        <dbReference type="ARBA" id="ARBA00023004"/>
    </source>
</evidence>
<keyword evidence="9" id="KW-1185">Reference proteome</keyword>
<evidence type="ECO:0000256" key="6">
    <source>
        <dbReference type="PROSITE-ProRule" id="PRU00433"/>
    </source>
</evidence>
<evidence type="ECO:0000259" key="7">
    <source>
        <dbReference type="PROSITE" id="PS51007"/>
    </source>
</evidence>
<evidence type="ECO:0000313" key="9">
    <source>
        <dbReference type="Proteomes" id="UP000282837"/>
    </source>
</evidence>
<keyword evidence="2 6" id="KW-0349">Heme</keyword>
<proteinExistence type="predicted"/>
<evidence type="ECO:0000313" key="8">
    <source>
        <dbReference type="EMBL" id="RVU07236.1"/>
    </source>
</evidence>
<accession>A0A437NBR1</accession>
<dbReference type="PROSITE" id="PS51007">
    <property type="entry name" value="CYTC"/>
    <property type="match status" value="1"/>
</dbReference>
<dbReference type="InterPro" id="IPR036909">
    <property type="entry name" value="Cyt_c-like_dom_sf"/>
</dbReference>